<dbReference type="PANTHER" id="PTHR22050:SF0">
    <property type="entry name" value="TRANSMEMBRANE PROTEIN 131 HOMOLOG"/>
    <property type="match status" value="1"/>
</dbReference>
<evidence type="ECO:0000256" key="1">
    <source>
        <dbReference type="ARBA" id="ARBA00004479"/>
    </source>
</evidence>
<dbReference type="InterPro" id="IPR039877">
    <property type="entry name" value="TMEM131-like"/>
</dbReference>
<dbReference type="InterPro" id="IPR056311">
    <property type="entry name" value="TMEM131_Ig_2"/>
</dbReference>
<name>A0A3P7SF24_DRAME</name>
<evidence type="ECO:0000256" key="3">
    <source>
        <dbReference type="ARBA" id="ARBA00022692"/>
    </source>
</evidence>
<dbReference type="InterPro" id="IPR022113">
    <property type="entry name" value="TMEM131L_N"/>
</dbReference>
<accession>A0A3P7SF24</accession>
<evidence type="ECO:0000259" key="9">
    <source>
        <dbReference type="Pfam" id="PF12371"/>
    </source>
</evidence>
<keyword evidence="3" id="KW-0812">Transmembrane</keyword>
<dbReference type="Pfam" id="PF24499">
    <property type="entry name" value="Ig_TMEM131L_4"/>
    <property type="match status" value="1"/>
</dbReference>
<keyword evidence="6" id="KW-0472">Membrane</keyword>
<evidence type="ECO:0000313" key="14">
    <source>
        <dbReference type="Proteomes" id="UP000274756"/>
    </source>
</evidence>
<feature type="compositionally biased region" description="Polar residues" evidence="7">
    <location>
        <begin position="1453"/>
        <end position="1471"/>
    </location>
</feature>
<evidence type="ECO:0000259" key="11">
    <source>
        <dbReference type="Pfam" id="PF24499"/>
    </source>
</evidence>
<evidence type="ECO:0000256" key="6">
    <source>
        <dbReference type="ARBA" id="ARBA00023136"/>
    </source>
</evidence>
<dbReference type="EMBL" id="UYYG01000084">
    <property type="protein sequence ID" value="VDN52872.1"/>
    <property type="molecule type" value="Genomic_DNA"/>
</dbReference>
<dbReference type="InterPro" id="IPR055436">
    <property type="entry name" value="Ig_TMEM131L_4"/>
</dbReference>
<dbReference type="Gene3D" id="2.60.40.10">
    <property type="entry name" value="Immunoglobulins"/>
    <property type="match status" value="1"/>
</dbReference>
<dbReference type="InterPro" id="IPR013783">
    <property type="entry name" value="Ig-like_fold"/>
</dbReference>
<keyword evidence="4 8" id="KW-0732">Signal</keyword>
<feature type="domain" description="TMEM131 second Ig-like" evidence="10">
    <location>
        <begin position="186"/>
        <end position="277"/>
    </location>
</feature>
<comment type="similarity">
    <text evidence="2">Belongs to the TMEM131 family.</text>
</comment>
<feature type="chain" id="PRO_5018159762" evidence="8">
    <location>
        <begin position="26"/>
        <end position="1517"/>
    </location>
</feature>
<sequence>MLWTKMINNSLILILLINLFNFSYGTLSIVEGVDISSDNNNLPVAATAFVQTGNELHYFSDIQYHENLIGAAAVKSEDNEFILNNQLQFTPKELNFGEQPLGVPQILRVRIHNPTASKVRFDAISGSTIHFHCSFPEHKTIDAGETTFFDVVFLPRQESVIENRLFIHSSLGAFTYTVKGKGVSNPYRLRPFISARIPLNGTFVSSIKLHNPHSEMLLITEIYTSGGEIHLELPNMLNGMNQKSGLWEIEPFQTKTVINAKILGAHERNGTGFLKIKTGLKKNEKDGVFKSSSVEKFEENLIVPFEFETTKKRGVFSTVDILDFGLIKLGEKSSPIILEVFSTLEKGIEIESLYVEKIIEPSGIYMEFASKPPIMIKSGLKQLSKIILNIFDLCMIDYIGCLTKKVTISLKIATPIAKLLFDSTLLRLKPDDPRLIRFKGKIIAESRGGNYNVSVPYLAIVYSGTLTQRTNETTFHDLVEPPVSRSVTLNNGLPFGIAIWNVSVAPNAMGSFTVELVMPVVILGVDESRPVFLLKYVSKENDSFSSTCILHTNVSIFTIPIIIFNGRLKVKIYSIYQKEFNFGLLDLGDSRSIQFVISNENPVPVTIKKLKKAMSAMSSLRLLNIASGNATDLKNSQNQVQQNSWQEGLSLELPAQSFAVFEYSLTVKSQSSDPLGLFMIETDFEQMSFPVVYKLEKGSIILNPDHILFGNVFPGKICFKNLQVYSTFQHDMQLLRLSTLSYDPRIHFEKYSASNIPVVRADQITDLGRVFVIPEAICKDDCYVGVPLHTADGQWFTYGIRLPQNLAEIDYYLYKKLRKKFLMLKANNELLINTTIVVDTQEVMNLFIPIQIEFIWPRLLTKSVVDFPLTAVGNFTIVNLTLTNPSSLPIVVQLLPLVIYPDAEALVEFFRDELPSPLFDPIEVNETLMFSLRDTELFTLKQDSPVPKLREELEGILGTSIPKFTLSMLLQPGMKVRVRVGFLPSDYTLRSSLLNNLTIIEPVILYGRGARMDMQVDGHSARTLNPLMFEIQGHHLADCHNPKRLTHKLFTTLTVKRSFVVANTGEVPFTVVNMSLNNVPCENRGFRILNCHMFQLAPNETYILDIAYTPDFLMSWNEAALQFYMHMNGTSWLFPIGASIPKHMLAKCHAALPRPPFESIIFCLICVVACAYLEGDRTITCAIKQQYAQTRRVFDLNALDGDFSSITDKRQNALNSKSPIRSSPRRHVLHYAKDSNILIRSFWQTANGVLWLFSFIWQFRNDQVPSSQAKSVVSKNDEIICDQEKLERCQARESSLVNDTISEAGLSDSGAPEWINTSPINMFDYDVEDDYNALVSASELLFDSQIPFRRLHVEENRVPVCSCEHTNYRDTFHSSEYQLLNKPDGRQPSAFMQQLQRERKVAEAKYLAERKMENFADEILEEPNEIWPGFNLSFSSITPGFFDSDSGRKDNSESIWQLPGSSSTSKNSPEDLSNAVRSFRLNPEAPPFISANTRLKQQQIVKNGNLHYILKNLECNL</sequence>
<evidence type="ECO:0000259" key="10">
    <source>
        <dbReference type="Pfam" id="PF24495"/>
    </source>
</evidence>
<dbReference type="Pfam" id="PF24501">
    <property type="entry name" value="Ig_TMEM131L_5"/>
    <property type="match status" value="1"/>
</dbReference>
<feature type="region of interest" description="Disordered" evidence="7">
    <location>
        <begin position="1445"/>
        <end position="1472"/>
    </location>
</feature>
<gene>
    <name evidence="13" type="ORF">DME_LOCUS2845</name>
</gene>
<evidence type="ECO:0000256" key="5">
    <source>
        <dbReference type="ARBA" id="ARBA00022989"/>
    </source>
</evidence>
<dbReference type="AlphaFoldDB" id="A0A3P7SF24"/>
<evidence type="ECO:0000256" key="7">
    <source>
        <dbReference type="SAM" id="MobiDB-lite"/>
    </source>
</evidence>
<reference evidence="13 14" key="1">
    <citation type="submission" date="2018-11" db="EMBL/GenBank/DDBJ databases">
        <authorList>
            <consortium name="Pathogen Informatics"/>
        </authorList>
    </citation>
    <scope>NUCLEOTIDE SEQUENCE [LARGE SCALE GENOMIC DNA]</scope>
</reference>
<dbReference type="GO" id="GO:0016020">
    <property type="term" value="C:membrane"/>
    <property type="evidence" value="ECO:0007669"/>
    <property type="project" value="UniProtKB-SubCell"/>
</dbReference>
<evidence type="ECO:0000256" key="2">
    <source>
        <dbReference type="ARBA" id="ARBA00006682"/>
    </source>
</evidence>
<feature type="domain" description="TMEM131L fourth Ig-like" evidence="11">
    <location>
        <begin position="865"/>
        <end position="1010"/>
    </location>
</feature>
<proteinExistence type="inferred from homology"/>
<evidence type="ECO:0000256" key="4">
    <source>
        <dbReference type="ARBA" id="ARBA00022729"/>
    </source>
</evidence>
<keyword evidence="5" id="KW-1133">Transmembrane helix</keyword>
<organism evidence="13 14">
    <name type="scientific">Dracunculus medinensis</name>
    <name type="common">Guinea worm</name>
    <dbReference type="NCBI Taxonomy" id="318479"/>
    <lineage>
        <taxon>Eukaryota</taxon>
        <taxon>Metazoa</taxon>
        <taxon>Ecdysozoa</taxon>
        <taxon>Nematoda</taxon>
        <taxon>Chromadorea</taxon>
        <taxon>Rhabditida</taxon>
        <taxon>Spirurina</taxon>
        <taxon>Dracunculoidea</taxon>
        <taxon>Dracunculidae</taxon>
        <taxon>Dracunculus</taxon>
    </lineage>
</organism>
<evidence type="ECO:0000313" key="13">
    <source>
        <dbReference type="EMBL" id="VDN52872.1"/>
    </source>
</evidence>
<evidence type="ECO:0000256" key="8">
    <source>
        <dbReference type="SAM" id="SignalP"/>
    </source>
</evidence>
<feature type="domain" description="TMEM131L fifth Ig-like" evidence="12">
    <location>
        <begin position="1063"/>
        <end position="1126"/>
    </location>
</feature>
<dbReference type="Pfam" id="PF24495">
    <property type="entry name" value="Ig_TMEM131_2"/>
    <property type="match status" value="1"/>
</dbReference>
<dbReference type="Pfam" id="PF12371">
    <property type="entry name" value="TMEM131_like_N"/>
    <property type="match status" value="1"/>
</dbReference>
<dbReference type="Proteomes" id="UP000274756">
    <property type="component" value="Unassembled WGS sequence"/>
</dbReference>
<feature type="signal peptide" evidence="8">
    <location>
        <begin position="1"/>
        <end position="25"/>
    </location>
</feature>
<dbReference type="OrthoDB" id="168404at2759"/>
<dbReference type="PANTHER" id="PTHR22050">
    <property type="entry name" value="RW1 PROTEIN HOMOLOG"/>
    <property type="match status" value="1"/>
</dbReference>
<feature type="domain" description="Transmembrane protein 131-like N-terminal" evidence="9">
    <location>
        <begin position="88"/>
        <end position="168"/>
    </location>
</feature>
<comment type="subcellular location">
    <subcellularLocation>
        <location evidence="1">Membrane</location>
        <topology evidence="1">Single-pass type I membrane protein</topology>
    </subcellularLocation>
</comment>
<evidence type="ECO:0000259" key="12">
    <source>
        <dbReference type="Pfam" id="PF24501"/>
    </source>
</evidence>
<keyword evidence="14" id="KW-1185">Reference proteome</keyword>
<protein>
    <submittedName>
        <fullName evidence="13">Uncharacterized protein</fullName>
    </submittedName>
</protein>
<dbReference type="InterPro" id="IPR055437">
    <property type="entry name" value="TMEM131L_Ig_5"/>
</dbReference>